<comment type="similarity">
    <text evidence="8">Belongs to the TRAP transporter small permease family.</text>
</comment>
<feature type="transmembrane region" description="Helical" evidence="9">
    <location>
        <begin position="84"/>
        <end position="106"/>
    </location>
</feature>
<dbReference type="InterPro" id="IPR007387">
    <property type="entry name" value="TRAP_DctQ"/>
</dbReference>
<dbReference type="AlphaFoldDB" id="A0A0L0QS35"/>
<dbReference type="PANTHER" id="PTHR35011">
    <property type="entry name" value="2,3-DIKETO-L-GULONATE TRAP TRANSPORTER SMALL PERMEASE PROTEIN YIAM"/>
    <property type="match status" value="1"/>
</dbReference>
<evidence type="ECO:0000256" key="4">
    <source>
        <dbReference type="ARBA" id="ARBA00022519"/>
    </source>
</evidence>
<dbReference type="PATRIC" id="fig|1473.5.peg.4372"/>
<reference evidence="12" key="1">
    <citation type="submission" date="2015-07" db="EMBL/GenBank/DDBJ databases">
        <title>Fjat-10053 dsm26.</title>
        <authorList>
            <person name="Liu B."/>
            <person name="Wang J."/>
            <person name="Zhu Y."/>
            <person name="Liu G."/>
            <person name="Chen Q."/>
            <person name="Chen Z."/>
            <person name="Lan J."/>
            <person name="Che J."/>
            <person name="Ge C."/>
            <person name="Shi H."/>
            <person name="Pan Z."/>
            <person name="Liu X."/>
        </authorList>
    </citation>
    <scope>NUCLEOTIDE SEQUENCE [LARGE SCALE GENOMIC DNA]</scope>
    <source>
        <strain evidence="12">DSM 26</strain>
    </source>
</reference>
<dbReference type="PANTHER" id="PTHR35011:SF2">
    <property type="entry name" value="2,3-DIKETO-L-GULONATE TRAP TRANSPORTER SMALL PERMEASE PROTEIN YIAM"/>
    <property type="match status" value="1"/>
</dbReference>
<dbReference type="GO" id="GO:0015740">
    <property type="term" value="P:C4-dicarboxylate transport"/>
    <property type="evidence" value="ECO:0007669"/>
    <property type="project" value="TreeGrafter"/>
</dbReference>
<keyword evidence="12" id="KW-1185">Reference proteome</keyword>
<evidence type="ECO:0000256" key="3">
    <source>
        <dbReference type="ARBA" id="ARBA00022475"/>
    </source>
</evidence>
<comment type="subcellular location">
    <subcellularLocation>
        <location evidence="1">Cell inner membrane</location>
        <topology evidence="1">Multi-pass membrane protein</topology>
    </subcellularLocation>
</comment>
<keyword evidence="4" id="KW-0997">Cell inner membrane</keyword>
<dbReference type="GeneID" id="66872890"/>
<evidence type="ECO:0000256" key="5">
    <source>
        <dbReference type="ARBA" id="ARBA00022692"/>
    </source>
</evidence>
<dbReference type="RefSeq" id="WP_050350798.1">
    <property type="nucleotide sequence ID" value="NZ_BOSN01000004.1"/>
</dbReference>
<feature type="transmembrane region" description="Helical" evidence="9">
    <location>
        <begin position="126"/>
        <end position="148"/>
    </location>
</feature>
<protein>
    <submittedName>
        <fullName evidence="11">C4-dicarboxylate ABC transporter permease</fullName>
    </submittedName>
</protein>
<keyword evidence="6 9" id="KW-1133">Transmembrane helix</keyword>
<gene>
    <name evidence="11" type="ORF">AFK71_06800</name>
</gene>
<keyword evidence="3" id="KW-1003">Cell membrane</keyword>
<proteinExistence type="inferred from homology"/>
<evidence type="ECO:0000256" key="9">
    <source>
        <dbReference type="SAM" id="Phobius"/>
    </source>
</evidence>
<comment type="caution">
    <text evidence="11">The sequence shown here is derived from an EMBL/GenBank/DDBJ whole genome shotgun (WGS) entry which is preliminary data.</text>
</comment>
<evidence type="ECO:0000256" key="8">
    <source>
        <dbReference type="ARBA" id="ARBA00038436"/>
    </source>
</evidence>
<evidence type="ECO:0000259" key="10">
    <source>
        <dbReference type="Pfam" id="PF04290"/>
    </source>
</evidence>
<evidence type="ECO:0000256" key="7">
    <source>
        <dbReference type="ARBA" id="ARBA00023136"/>
    </source>
</evidence>
<feature type="transmembrane region" description="Helical" evidence="9">
    <location>
        <begin position="12"/>
        <end position="31"/>
    </location>
</feature>
<sequence length="161" mass="18893">MKKSIRLLEKTQIILGFAFLTVFFLVIMLQIVTRYMGISVIWTEEVANYSFIWAIFMGASVMVNRREHFSFDLLLRKLKDKSRLILCFVNDFLLIIFNSVIFLLGMQVVVEFWNYTWATIPEMKMGYVWLAVPIMSGSMVVYSIAHLVNHIHSWKAKEVLQ</sequence>
<feature type="domain" description="Tripartite ATP-independent periplasmic transporters DctQ component" evidence="10">
    <location>
        <begin position="24"/>
        <end position="151"/>
    </location>
</feature>
<keyword evidence="2" id="KW-0813">Transport</keyword>
<keyword evidence="5 9" id="KW-0812">Transmembrane</keyword>
<dbReference type="Pfam" id="PF04290">
    <property type="entry name" value="DctQ"/>
    <property type="match status" value="1"/>
</dbReference>
<organism evidence="11 12">
    <name type="scientific">Virgibacillus pantothenticus</name>
    <dbReference type="NCBI Taxonomy" id="1473"/>
    <lineage>
        <taxon>Bacteria</taxon>
        <taxon>Bacillati</taxon>
        <taxon>Bacillota</taxon>
        <taxon>Bacilli</taxon>
        <taxon>Bacillales</taxon>
        <taxon>Bacillaceae</taxon>
        <taxon>Virgibacillus</taxon>
    </lineage>
</organism>
<dbReference type="GO" id="GO:0005886">
    <property type="term" value="C:plasma membrane"/>
    <property type="evidence" value="ECO:0007669"/>
    <property type="project" value="UniProtKB-SubCell"/>
</dbReference>
<dbReference type="Proteomes" id="UP000036780">
    <property type="component" value="Unassembled WGS sequence"/>
</dbReference>
<keyword evidence="7 9" id="KW-0472">Membrane</keyword>
<name>A0A0L0QS35_VIRPA</name>
<evidence type="ECO:0000313" key="11">
    <source>
        <dbReference type="EMBL" id="KNE21372.1"/>
    </source>
</evidence>
<dbReference type="InterPro" id="IPR055348">
    <property type="entry name" value="DctQ"/>
</dbReference>
<dbReference type="GO" id="GO:0022857">
    <property type="term" value="F:transmembrane transporter activity"/>
    <property type="evidence" value="ECO:0007669"/>
    <property type="project" value="TreeGrafter"/>
</dbReference>
<dbReference type="EMBL" id="LGTO01000005">
    <property type="protein sequence ID" value="KNE21372.1"/>
    <property type="molecule type" value="Genomic_DNA"/>
</dbReference>
<evidence type="ECO:0000256" key="1">
    <source>
        <dbReference type="ARBA" id="ARBA00004429"/>
    </source>
</evidence>
<evidence type="ECO:0000256" key="2">
    <source>
        <dbReference type="ARBA" id="ARBA00022448"/>
    </source>
</evidence>
<evidence type="ECO:0000313" key="12">
    <source>
        <dbReference type="Proteomes" id="UP000036780"/>
    </source>
</evidence>
<feature type="transmembrane region" description="Helical" evidence="9">
    <location>
        <begin position="46"/>
        <end position="63"/>
    </location>
</feature>
<evidence type="ECO:0000256" key="6">
    <source>
        <dbReference type="ARBA" id="ARBA00022989"/>
    </source>
</evidence>
<accession>A0A0L0QS35</accession>